<feature type="domain" description="FHA" evidence="8">
    <location>
        <begin position="173"/>
        <end position="237"/>
    </location>
</feature>
<dbReference type="InterPro" id="IPR017475">
    <property type="entry name" value="EPS_sugar_tfrase"/>
</dbReference>
<dbReference type="STRING" id="1224164.B843_09390"/>
<evidence type="ECO:0000313" key="9">
    <source>
        <dbReference type="EMBL" id="AHI23263.1"/>
    </source>
</evidence>
<name>W5Y9Q8_9CORY</name>
<dbReference type="Pfam" id="PF02397">
    <property type="entry name" value="Bac_transf"/>
    <property type="match status" value="1"/>
</dbReference>
<evidence type="ECO:0000256" key="1">
    <source>
        <dbReference type="ARBA" id="ARBA00004141"/>
    </source>
</evidence>
<keyword evidence="4 7" id="KW-0812">Transmembrane</keyword>
<dbReference type="KEGG" id="cvt:B843_09390"/>
<evidence type="ECO:0000256" key="4">
    <source>
        <dbReference type="ARBA" id="ARBA00022692"/>
    </source>
</evidence>
<evidence type="ECO:0000259" key="8">
    <source>
        <dbReference type="PROSITE" id="PS50006"/>
    </source>
</evidence>
<keyword evidence="5 7" id="KW-1133">Transmembrane helix</keyword>
<dbReference type="PATRIC" id="fig|1224164.3.peg.1897"/>
<evidence type="ECO:0000313" key="10">
    <source>
        <dbReference type="Proteomes" id="UP000019222"/>
    </source>
</evidence>
<feature type="transmembrane region" description="Helical" evidence="7">
    <location>
        <begin position="263"/>
        <end position="284"/>
    </location>
</feature>
<dbReference type="PANTHER" id="PTHR30576">
    <property type="entry name" value="COLANIC BIOSYNTHESIS UDP-GLUCOSE LIPID CARRIER TRANSFERASE"/>
    <property type="match status" value="1"/>
</dbReference>
<comment type="similarity">
    <text evidence="2">Belongs to the bacterial sugar transferase family.</text>
</comment>
<keyword evidence="3 9" id="KW-0808">Transferase</keyword>
<protein>
    <submittedName>
        <fullName evidence="9">Putative glycosyltransferase</fullName>
    </submittedName>
</protein>
<dbReference type="GO" id="GO:0016780">
    <property type="term" value="F:phosphotransferase activity, for other substituted phosphate groups"/>
    <property type="evidence" value="ECO:0007669"/>
    <property type="project" value="TreeGrafter"/>
</dbReference>
<evidence type="ECO:0000256" key="2">
    <source>
        <dbReference type="ARBA" id="ARBA00006464"/>
    </source>
</evidence>
<dbReference type="GO" id="GO:0016020">
    <property type="term" value="C:membrane"/>
    <property type="evidence" value="ECO:0007669"/>
    <property type="project" value="UniProtKB-SubCell"/>
</dbReference>
<dbReference type="Proteomes" id="UP000019222">
    <property type="component" value="Chromosome"/>
</dbReference>
<accession>W5Y9Q8</accession>
<evidence type="ECO:0000256" key="5">
    <source>
        <dbReference type="ARBA" id="ARBA00022989"/>
    </source>
</evidence>
<keyword evidence="6 7" id="KW-0472">Membrane</keyword>
<evidence type="ECO:0000256" key="3">
    <source>
        <dbReference type="ARBA" id="ARBA00022679"/>
    </source>
</evidence>
<gene>
    <name evidence="9" type="ORF">B843_09390</name>
</gene>
<sequence length="451" mass="50586">MSLLIDIVAILVALSIAIAEDKTPGQLPVLAIMLVGWIFIIWTQRGYTFHSRIQRVGMRSTFVASVIVLSITGFWSVLVDEPQVMRSLVLIGIPLGTILLLIGRVISSEINKSLRRRRPSKLLLLGRVRDINDILGRDPSSRFPFHEVSAILVTDPQNLGLLQSPPNCKVEPFLLGKSIGEAASEEECDSVWVASVNDFGHKNLRRLMWSLREQNIRLYLEPMIEGTSGTRINSERIGPRASLHIEPPRFDAANGYAKRFVDVVLSAAILMLVSPVFLATAIAIKLEDGGPVFYKSERIGIYGNPYKVWKFRSMAEDADKRAQALIDANGGGALLFKMKDDPRVTRVGKFIRKYSIDELPQFFNTLNGTMSIVGPRPQVQREVNEYDIDMRMRLEVRPGITGLWQVSGRSDLSPAQAQALDLYYVDNWSPLLDLKIFFQTFRAVLRSEGAY</sequence>
<evidence type="ECO:0000256" key="6">
    <source>
        <dbReference type="ARBA" id="ARBA00023136"/>
    </source>
</evidence>
<dbReference type="AlphaFoldDB" id="W5Y9Q8"/>
<feature type="transmembrane region" description="Helical" evidence="7">
    <location>
        <begin position="84"/>
        <end position="107"/>
    </location>
</feature>
<dbReference type="PROSITE" id="PS50006">
    <property type="entry name" value="FHA_DOMAIN"/>
    <property type="match status" value="1"/>
</dbReference>
<dbReference type="InterPro" id="IPR003362">
    <property type="entry name" value="Bact_transf"/>
</dbReference>
<keyword evidence="10" id="KW-1185">Reference proteome</keyword>
<evidence type="ECO:0000256" key="7">
    <source>
        <dbReference type="SAM" id="Phobius"/>
    </source>
</evidence>
<dbReference type="InterPro" id="IPR000253">
    <property type="entry name" value="FHA_dom"/>
</dbReference>
<dbReference type="EMBL" id="CP004353">
    <property type="protein sequence ID" value="AHI23263.1"/>
    <property type="molecule type" value="Genomic_DNA"/>
</dbReference>
<feature type="transmembrane region" description="Helical" evidence="7">
    <location>
        <begin position="29"/>
        <end position="48"/>
    </location>
</feature>
<dbReference type="NCBIfam" id="TIGR03025">
    <property type="entry name" value="EPS_sugtrans"/>
    <property type="match status" value="1"/>
</dbReference>
<proteinExistence type="inferred from homology"/>
<dbReference type="PANTHER" id="PTHR30576:SF10">
    <property type="entry name" value="SLL5057 PROTEIN"/>
    <property type="match status" value="1"/>
</dbReference>
<feature type="transmembrane region" description="Helical" evidence="7">
    <location>
        <begin position="60"/>
        <end position="78"/>
    </location>
</feature>
<dbReference type="HOGENOM" id="CLU_024920_3_3_11"/>
<dbReference type="eggNOG" id="COG2148">
    <property type="taxonomic scope" value="Bacteria"/>
</dbReference>
<comment type="subcellular location">
    <subcellularLocation>
        <location evidence="1">Membrane</location>
        <topology evidence="1">Multi-pass membrane protein</topology>
    </subcellularLocation>
</comment>
<reference evidence="9 10" key="1">
    <citation type="submission" date="2013-02" db="EMBL/GenBank/DDBJ databases">
        <title>The complete genome sequence of Corynebacterium vitaeruminis DSM 20294.</title>
        <authorList>
            <person name="Ruckert C."/>
            <person name="Albersmeier A."/>
            <person name="Kalinowski J."/>
        </authorList>
    </citation>
    <scope>NUCLEOTIDE SEQUENCE [LARGE SCALE GENOMIC DNA]</scope>
    <source>
        <strain evidence="10">ATCC 10234</strain>
    </source>
</reference>
<organism evidence="9 10">
    <name type="scientific">Corynebacterium vitaeruminis DSM 20294</name>
    <dbReference type="NCBI Taxonomy" id="1224164"/>
    <lineage>
        <taxon>Bacteria</taxon>
        <taxon>Bacillati</taxon>
        <taxon>Actinomycetota</taxon>
        <taxon>Actinomycetes</taxon>
        <taxon>Mycobacteriales</taxon>
        <taxon>Corynebacteriaceae</taxon>
        <taxon>Corynebacterium</taxon>
    </lineage>
</organism>